<organism evidence="1 2">
    <name type="scientific">Atopococcus tabaci</name>
    <dbReference type="NCBI Taxonomy" id="269774"/>
    <lineage>
        <taxon>Bacteria</taxon>
        <taxon>Bacillati</taxon>
        <taxon>Bacillota</taxon>
        <taxon>Bacilli</taxon>
        <taxon>Lactobacillales</taxon>
        <taxon>Carnobacteriaceae</taxon>
        <taxon>Atopococcus</taxon>
    </lineage>
</organism>
<reference evidence="1" key="1">
    <citation type="submission" date="2023-07" db="EMBL/GenBank/DDBJ databases">
        <title>Between Cages and Wild: Unraveling the Impact of Captivity on Animal Microbiomes and Antimicrobial Resistance.</title>
        <authorList>
            <person name="Schmartz G.P."/>
            <person name="Rehner J."/>
            <person name="Schuff M.J."/>
            <person name="Becker S.L."/>
            <person name="Kravczyk M."/>
            <person name="Gurevich A."/>
            <person name="Francke R."/>
            <person name="Mueller R."/>
            <person name="Keller V."/>
            <person name="Keller A."/>
        </authorList>
    </citation>
    <scope>NUCLEOTIDE SEQUENCE</scope>
    <source>
        <strain evidence="1">S39M_St_73</strain>
    </source>
</reference>
<comment type="caution">
    <text evidence="1">The sequence shown here is derived from an EMBL/GenBank/DDBJ whole genome shotgun (WGS) entry which is preliminary data.</text>
</comment>
<protein>
    <submittedName>
        <fullName evidence="1">GrdX family protein</fullName>
    </submittedName>
</protein>
<dbReference type="EMBL" id="JAUNQW010000017">
    <property type="protein sequence ID" value="MDO5457603.1"/>
    <property type="molecule type" value="Genomic_DNA"/>
</dbReference>
<dbReference type="Proteomes" id="UP001171751">
    <property type="component" value="Unassembled WGS sequence"/>
</dbReference>
<proteinExistence type="predicted"/>
<keyword evidence="2" id="KW-1185">Reference proteome</keyword>
<gene>
    <name evidence="1" type="ORF">Q4F26_04580</name>
</gene>
<evidence type="ECO:0000313" key="1">
    <source>
        <dbReference type="EMBL" id="MDO5457603.1"/>
    </source>
</evidence>
<evidence type="ECO:0000313" key="2">
    <source>
        <dbReference type="Proteomes" id="UP001171751"/>
    </source>
</evidence>
<dbReference type="NCBIfam" id="NF038093">
    <property type="entry name" value="GrdX"/>
    <property type="match status" value="1"/>
</dbReference>
<dbReference type="InterPro" id="IPR047735">
    <property type="entry name" value="GrdX-like"/>
</dbReference>
<accession>A0AA43UCV2</accession>
<sequence>MIVTNNRKVLAQYPQAVFIEGGFRDVLVQVRDFVHLGHKLESHPLGASIGMMHSPVRSILISEHIQDYDELSQNIISQSIEKYDITMGTRNSKDDKRSDYETLDLELLDAAIEELERLKKGDVNALRITKR</sequence>
<dbReference type="AlphaFoldDB" id="A0AA43UCV2"/>
<name>A0AA43UCV2_9LACT</name>